<evidence type="ECO:0000256" key="10">
    <source>
        <dbReference type="ARBA" id="ARBA00023136"/>
    </source>
</evidence>
<dbReference type="InterPro" id="IPR027417">
    <property type="entry name" value="P-loop_NTPase"/>
</dbReference>
<feature type="transmembrane region" description="Helical" evidence="12">
    <location>
        <begin position="119"/>
        <end position="136"/>
    </location>
</feature>
<dbReference type="PROSITE" id="PS50893">
    <property type="entry name" value="ABC_TRANSPORTER_2"/>
    <property type="match status" value="1"/>
</dbReference>
<dbReference type="InterPro" id="IPR030254">
    <property type="entry name" value="ABCB9_6-TMD"/>
</dbReference>
<feature type="transmembrane region" description="Helical" evidence="12">
    <location>
        <begin position="422"/>
        <end position="446"/>
    </location>
</feature>
<evidence type="ECO:0000313" key="16">
    <source>
        <dbReference type="EnsemblMetazoa" id="CapteP6286"/>
    </source>
</evidence>
<evidence type="ECO:0000259" key="13">
    <source>
        <dbReference type="PROSITE" id="PS50893"/>
    </source>
</evidence>
<keyword evidence="3" id="KW-0813">Transport</keyword>
<dbReference type="GO" id="GO:0015440">
    <property type="term" value="F:ABC-type peptide transporter activity"/>
    <property type="evidence" value="ECO:0007669"/>
    <property type="project" value="InterPro"/>
</dbReference>
<dbReference type="EMBL" id="KB309274">
    <property type="protein sequence ID" value="ELT94942.1"/>
    <property type="molecule type" value="Genomic_DNA"/>
</dbReference>
<feature type="transmembrane region" description="Helical" evidence="12">
    <location>
        <begin position="85"/>
        <end position="107"/>
    </location>
</feature>
<feature type="domain" description="ABC transmembrane type-1" evidence="14">
    <location>
        <begin position="205"/>
        <end position="487"/>
    </location>
</feature>
<dbReference type="STRING" id="283909.R7TN43"/>
<dbReference type="GO" id="GO:0005765">
    <property type="term" value="C:lysosomal membrane"/>
    <property type="evidence" value="ECO:0007669"/>
    <property type="project" value="InterPro"/>
</dbReference>
<evidence type="ECO:0000256" key="11">
    <source>
        <dbReference type="SAM" id="MobiDB-lite"/>
    </source>
</evidence>
<dbReference type="PROSITE" id="PS50929">
    <property type="entry name" value="ABC_TM1F"/>
    <property type="match status" value="1"/>
</dbReference>
<evidence type="ECO:0000259" key="14">
    <source>
        <dbReference type="PROSITE" id="PS50929"/>
    </source>
</evidence>
<evidence type="ECO:0000313" key="15">
    <source>
        <dbReference type="EMBL" id="ELT94942.1"/>
    </source>
</evidence>
<gene>
    <name evidence="15" type="ORF">CAPTEDRAFT_6286</name>
</gene>
<keyword evidence="10 12" id="KW-0472">Membrane</keyword>
<evidence type="ECO:0000256" key="9">
    <source>
        <dbReference type="ARBA" id="ARBA00022989"/>
    </source>
</evidence>
<comment type="similarity">
    <text evidence="2">Belongs to the ABC transporter superfamily. ABCB family. MHC peptide exporter (TC 3.A.1.209) subfamily.</text>
</comment>
<dbReference type="GO" id="GO:0012505">
    <property type="term" value="C:endomembrane system"/>
    <property type="evidence" value="ECO:0007669"/>
    <property type="project" value="UniProtKB-SubCell"/>
</dbReference>
<dbReference type="GO" id="GO:0005524">
    <property type="term" value="F:ATP binding"/>
    <property type="evidence" value="ECO:0007669"/>
    <property type="project" value="UniProtKB-KW"/>
</dbReference>
<reference evidence="17" key="1">
    <citation type="submission" date="2012-12" db="EMBL/GenBank/DDBJ databases">
        <authorList>
            <person name="Hellsten U."/>
            <person name="Grimwood J."/>
            <person name="Chapman J.A."/>
            <person name="Shapiro H."/>
            <person name="Aerts A."/>
            <person name="Otillar R.P."/>
            <person name="Terry A.Y."/>
            <person name="Boore J.L."/>
            <person name="Simakov O."/>
            <person name="Marletaz F."/>
            <person name="Cho S.-J."/>
            <person name="Edsinger-Gonzales E."/>
            <person name="Havlak P."/>
            <person name="Kuo D.-H."/>
            <person name="Larsson T."/>
            <person name="Lv J."/>
            <person name="Arendt D."/>
            <person name="Savage R."/>
            <person name="Osoegawa K."/>
            <person name="de Jong P."/>
            <person name="Lindberg D.R."/>
            <person name="Seaver E.C."/>
            <person name="Weisblat D.A."/>
            <person name="Putnam N.H."/>
            <person name="Grigoriev I.V."/>
            <person name="Rokhsar D.S."/>
        </authorList>
    </citation>
    <scope>NUCLEOTIDE SEQUENCE</scope>
    <source>
        <strain evidence="17">I ESC-2004</strain>
    </source>
</reference>
<dbReference type="OrthoDB" id="6500128at2759"/>
<feature type="transmembrane region" description="Helical" evidence="12">
    <location>
        <begin position="346"/>
        <end position="365"/>
    </location>
</feature>
<keyword evidence="7" id="KW-0653">Protein transport</keyword>
<feature type="region of interest" description="Disordered" evidence="11">
    <location>
        <begin position="143"/>
        <end position="181"/>
    </location>
</feature>
<feature type="transmembrane region" description="Helical" evidence="12">
    <location>
        <begin position="322"/>
        <end position="340"/>
    </location>
</feature>
<feature type="compositionally biased region" description="Basic and acidic residues" evidence="11">
    <location>
        <begin position="163"/>
        <end position="178"/>
    </location>
</feature>
<dbReference type="Gene3D" id="1.20.1560.10">
    <property type="entry name" value="ABC transporter type 1, transmembrane domain"/>
    <property type="match status" value="2"/>
</dbReference>
<comment type="subcellular location">
    <subcellularLocation>
        <location evidence="1">Endomembrane system</location>
        <topology evidence="1">Multi-pass membrane protein</topology>
    </subcellularLocation>
</comment>
<dbReference type="AlphaFoldDB" id="R7TN43"/>
<evidence type="ECO:0000256" key="7">
    <source>
        <dbReference type="ARBA" id="ARBA00022856"/>
    </source>
</evidence>
<dbReference type="OMA" id="CRLYEPQ"/>
<accession>R7TN43</accession>
<protein>
    <recommendedName>
        <fullName evidence="18">ATP-binding cassette sub-family B member 9</fullName>
    </recommendedName>
</protein>
<sequence>MTKKNIYTLFFIFLSTSVDIITTSILFCHADQLVPRLSFDLKHFHVTQSVFELWVFGAIRSCIITGGLVGVIYNRDLGPKRIEKSSIVIGVLAVFMWAYSLVKMLMFSEVFADDLKQPWFWAIFSWSLLFSLLFPAQWRTLSGVSPSGDKKTESKSVNSDEEPLVRDEEANKQNDEEKKKKKEQKKSITVWRLIKFSTPDIPILLVAFIFMTASSTAEIFTPWFTGQVIQGIAIEKSQSKFTHAIIIMGLLAAASALCAGLRGGFFKVAMVRLNIRIRNYLFLSILNQEIGFFDTTKTGDITSRLTSDVTTMSDTLSLNVNVFLRSLIKSLGVIVFMVRLSWRLTVVTLIGLPIIMGVSSVYGQYYKKLSSSVQDSLAKANEVAEEVVSSMRTVRSFANESDEVKRYDIKLQVTKKLKMKEAFAYAGYIWSNELFALSLIVATLYYGGHLVVNDALTGGSLVSFILYQMELGFALESISYVYSGLMESVGASEKVFEFIDRKPVIRHNGKLKPATLKGHLEFKDVVFSYPSRPETEVLKGVSFKVEPGEVVALVGPSGGGKSSCVNLLEHFYETKSGQVLLDGIDIQQYDHGYLHEKVSLVGQEPVLYARSIKENIAYGLDEWTIEDVEKAAQLANAHDFIKDMADGYDTQTGEKGMQLSGGQKQRVAIARAIIRDPAVLLLDEATSALDAESEFLVQEALYKNLSGRSVVIIAHRLSTVERANRIIFINKGEVVEQGTHAELIQAGKKYAKLVQRQILALDLGMQEDLSSKPSCAQITAETLARVTTA</sequence>
<reference evidence="16" key="3">
    <citation type="submission" date="2015-06" db="UniProtKB">
        <authorList>
            <consortium name="EnsemblMetazoa"/>
        </authorList>
    </citation>
    <scope>IDENTIFICATION</scope>
</reference>
<dbReference type="GO" id="GO:0016887">
    <property type="term" value="F:ATP hydrolysis activity"/>
    <property type="evidence" value="ECO:0007669"/>
    <property type="project" value="InterPro"/>
</dbReference>
<feature type="transmembrane region" description="Helical" evidence="12">
    <location>
        <begin position="244"/>
        <end position="266"/>
    </location>
</feature>
<keyword evidence="6" id="KW-0067">ATP-binding</keyword>
<dbReference type="FunFam" id="3.40.50.300:FF:000140">
    <property type="entry name" value="Lipid A export ATP-binding/permease protein MsbA"/>
    <property type="match status" value="1"/>
</dbReference>
<dbReference type="SUPFAM" id="SSF52540">
    <property type="entry name" value="P-loop containing nucleoside triphosphate hydrolases"/>
    <property type="match status" value="1"/>
</dbReference>
<dbReference type="InterPro" id="IPR039421">
    <property type="entry name" value="Type_1_exporter"/>
</dbReference>
<dbReference type="InterPro" id="IPR017871">
    <property type="entry name" value="ABC_transporter-like_CS"/>
</dbReference>
<dbReference type="HOGENOM" id="CLU_000604_84_3_1"/>
<organism evidence="15">
    <name type="scientific">Capitella teleta</name>
    <name type="common">Polychaete worm</name>
    <dbReference type="NCBI Taxonomy" id="283909"/>
    <lineage>
        <taxon>Eukaryota</taxon>
        <taxon>Metazoa</taxon>
        <taxon>Spiralia</taxon>
        <taxon>Lophotrochozoa</taxon>
        <taxon>Annelida</taxon>
        <taxon>Polychaeta</taxon>
        <taxon>Sedentaria</taxon>
        <taxon>Scolecida</taxon>
        <taxon>Capitellidae</taxon>
        <taxon>Capitella</taxon>
    </lineage>
</organism>
<dbReference type="Proteomes" id="UP000014760">
    <property type="component" value="Unassembled WGS sequence"/>
</dbReference>
<dbReference type="FunFam" id="1.20.1560.10:FF:000210">
    <property type="entry name" value="ATP-binding cassette, sub-family B (MDR/TAP), member 9"/>
    <property type="match status" value="1"/>
</dbReference>
<dbReference type="InterPro" id="IPR003593">
    <property type="entry name" value="AAA+_ATPase"/>
</dbReference>
<dbReference type="PANTHER" id="PTHR43394">
    <property type="entry name" value="ATP-DEPENDENT PERMEASE MDL1, MITOCHONDRIAL"/>
    <property type="match status" value="1"/>
</dbReference>
<evidence type="ECO:0008006" key="18">
    <source>
        <dbReference type="Google" id="ProtNLM"/>
    </source>
</evidence>
<feature type="transmembrane region" description="Helical" evidence="12">
    <location>
        <begin position="201"/>
        <end position="224"/>
    </location>
</feature>
<dbReference type="InterPro" id="IPR011527">
    <property type="entry name" value="ABC1_TM_dom"/>
</dbReference>
<evidence type="ECO:0000256" key="8">
    <source>
        <dbReference type="ARBA" id="ARBA00022967"/>
    </source>
</evidence>
<evidence type="ECO:0000256" key="4">
    <source>
        <dbReference type="ARBA" id="ARBA00022692"/>
    </source>
</evidence>
<keyword evidence="9 12" id="KW-1133">Transmembrane helix</keyword>
<dbReference type="InterPro" id="IPR003439">
    <property type="entry name" value="ABC_transporter-like_ATP-bd"/>
</dbReference>
<dbReference type="InterPro" id="IPR036640">
    <property type="entry name" value="ABC1_TM_sf"/>
</dbReference>
<reference evidence="15 17" key="2">
    <citation type="journal article" date="2013" name="Nature">
        <title>Insights into bilaterian evolution from three spiralian genomes.</title>
        <authorList>
            <person name="Simakov O."/>
            <person name="Marletaz F."/>
            <person name="Cho S.J."/>
            <person name="Edsinger-Gonzales E."/>
            <person name="Havlak P."/>
            <person name="Hellsten U."/>
            <person name="Kuo D.H."/>
            <person name="Larsson T."/>
            <person name="Lv J."/>
            <person name="Arendt D."/>
            <person name="Savage R."/>
            <person name="Osoegawa K."/>
            <person name="de Jong P."/>
            <person name="Grimwood J."/>
            <person name="Chapman J.A."/>
            <person name="Shapiro H."/>
            <person name="Aerts A."/>
            <person name="Otillar R.P."/>
            <person name="Terry A.Y."/>
            <person name="Boore J.L."/>
            <person name="Grigoriev I.V."/>
            <person name="Lindberg D.R."/>
            <person name="Seaver E.C."/>
            <person name="Weisblat D.A."/>
            <person name="Putnam N.H."/>
            <person name="Rokhsar D.S."/>
        </authorList>
    </citation>
    <scope>NUCLEOTIDE SEQUENCE</scope>
    <source>
        <strain evidence="15 17">I ESC-2004</strain>
    </source>
</reference>
<evidence type="ECO:0000256" key="1">
    <source>
        <dbReference type="ARBA" id="ARBA00004127"/>
    </source>
</evidence>
<evidence type="ECO:0000256" key="12">
    <source>
        <dbReference type="SAM" id="Phobius"/>
    </source>
</evidence>
<dbReference type="Pfam" id="PF00005">
    <property type="entry name" value="ABC_tran"/>
    <property type="match status" value="1"/>
</dbReference>
<dbReference type="PANTHER" id="PTHR43394:SF19">
    <property type="entry name" value="ABC TRANSPORTER B FAMILY"/>
    <property type="match status" value="1"/>
</dbReference>
<dbReference type="Gene3D" id="3.40.50.300">
    <property type="entry name" value="P-loop containing nucleotide triphosphate hydrolases"/>
    <property type="match status" value="1"/>
</dbReference>
<evidence type="ECO:0000256" key="5">
    <source>
        <dbReference type="ARBA" id="ARBA00022741"/>
    </source>
</evidence>
<dbReference type="CDD" id="cd18784">
    <property type="entry name" value="ABC_6TM_ABCB9_like"/>
    <property type="match status" value="1"/>
</dbReference>
<proteinExistence type="inferred from homology"/>
<evidence type="ECO:0000256" key="6">
    <source>
        <dbReference type="ARBA" id="ARBA00022840"/>
    </source>
</evidence>
<keyword evidence="17" id="KW-1185">Reference proteome</keyword>
<evidence type="ECO:0000256" key="3">
    <source>
        <dbReference type="ARBA" id="ARBA00022448"/>
    </source>
</evidence>
<keyword evidence="4 12" id="KW-0812">Transmembrane</keyword>
<feature type="transmembrane region" description="Helical" evidence="12">
    <location>
        <begin position="54"/>
        <end position="73"/>
    </location>
</feature>
<dbReference type="GO" id="GO:0015421">
    <property type="term" value="F:ABC-type oligopeptide transporter activity"/>
    <property type="evidence" value="ECO:0007669"/>
    <property type="project" value="TreeGrafter"/>
</dbReference>
<dbReference type="Pfam" id="PF00664">
    <property type="entry name" value="ABC_membrane"/>
    <property type="match status" value="1"/>
</dbReference>
<keyword evidence="5" id="KW-0547">Nucleotide-binding</keyword>
<dbReference type="PIRSF" id="PIRSF002773">
    <property type="entry name" value="ABC_prm/ATPase_B"/>
    <property type="match status" value="1"/>
</dbReference>
<dbReference type="SMART" id="SM00382">
    <property type="entry name" value="AAA"/>
    <property type="match status" value="1"/>
</dbReference>
<dbReference type="EnsemblMetazoa" id="CapteT6286">
    <property type="protein sequence ID" value="CapteP6286"/>
    <property type="gene ID" value="CapteG6286"/>
</dbReference>
<keyword evidence="8" id="KW-1278">Translocase</keyword>
<evidence type="ECO:0000256" key="2">
    <source>
        <dbReference type="ARBA" id="ARBA00006493"/>
    </source>
</evidence>
<evidence type="ECO:0000313" key="17">
    <source>
        <dbReference type="Proteomes" id="UP000014760"/>
    </source>
</evidence>
<feature type="domain" description="ABC transporter" evidence="13">
    <location>
        <begin position="520"/>
        <end position="756"/>
    </location>
</feature>
<name>R7TN43_CAPTE</name>
<dbReference type="PROSITE" id="PS00211">
    <property type="entry name" value="ABC_TRANSPORTER_1"/>
    <property type="match status" value="1"/>
</dbReference>
<dbReference type="SUPFAM" id="SSF90123">
    <property type="entry name" value="ABC transporter transmembrane region"/>
    <property type="match status" value="1"/>
</dbReference>
<dbReference type="EMBL" id="AMQN01012075">
    <property type="status" value="NOT_ANNOTATED_CDS"/>
    <property type="molecule type" value="Genomic_DNA"/>
</dbReference>
<dbReference type="CDD" id="cd03249">
    <property type="entry name" value="ABC_MTABC3_MDL1_MDL2"/>
    <property type="match status" value="1"/>
</dbReference>
<keyword evidence="7" id="KW-0571">Peptide transport</keyword>